<dbReference type="InterPro" id="IPR039983">
    <property type="entry name" value="CYP46A1"/>
</dbReference>
<evidence type="ECO:0000256" key="1">
    <source>
        <dbReference type="ARBA" id="ARBA00001971"/>
    </source>
</evidence>
<keyword evidence="5" id="KW-0560">Oxidoreductase</keyword>
<dbReference type="Proteomes" id="UP001176940">
    <property type="component" value="Unassembled WGS sequence"/>
</dbReference>
<evidence type="ECO:0000256" key="8">
    <source>
        <dbReference type="SAM" id="MobiDB-lite"/>
    </source>
</evidence>
<comment type="caution">
    <text evidence="9">The sequence shown here is derived from an EMBL/GenBank/DDBJ whole genome shotgun (WGS) entry which is preliminary data.</text>
</comment>
<keyword evidence="6" id="KW-0408">Iron</keyword>
<dbReference type="Pfam" id="PF00067">
    <property type="entry name" value="p450"/>
    <property type="match status" value="1"/>
</dbReference>
<evidence type="ECO:0000256" key="5">
    <source>
        <dbReference type="ARBA" id="ARBA00023002"/>
    </source>
</evidence>
<dbReference type="Gene3D" id="1.10.630.10">
    <property type="entry name" value="Cytochrome P450"/>
    <property type="match status" value="1"/>
</dbReference>
<keyword evidence="4" id="KW-0479">Metal-binding</keyword>
<evidence type="ECO:0000256" key="4">
    <source>
        <dbReference type="ARBA" id="ARBA00022723"/>
    </source>
</evidence>
<sequence length="233" mass="26448">MIGGRRCVWMLLPGTGCSRFMGKGLLSNRNHEQWHKQRRIMDPAFSRTLHFFGFSRYLIGLMGTFNEKAEEMMGKLQEKADGKCHVAMHTLLSRTTLDVISKVAFGMEMNSLENDETPFPRAISLVLRALVEMFDPFIRVYMFLAPASAIVYCSCVYRQSPDSDDDGQALKTRATPVKVQTSSIDGQALKTQLMPVKAPDLNDADQQPRTSPHRHVPRRHLSVIKYQRSPEDT</sequence>
<evidence type="ECO:0000313" key="10">
    <source>
        <dbReference type="Proteomes" id="UP001176940"/>
    </source>
</evidence>
<dbReference type="SUPFAM" id="SSF48264">
    <property type="entry name" value="Cytochrome P450"/>
    <property type="match status" value="1"/>
</dbReference>
<keyword evidence="7" id="KW-0503">Monooxygenase</keyword>
<name>A0ABN9KTT5_9NEOB</name>
<organism evidence="9 10">
    <name type="scientific">Ranitomeya imitator</name>
    <name type="common">mimic poison frog</name>
    <dbReference type="NCBI Taxonomy" id="111125"/>
    <lineage>
        <taxon>Eukaryota</taxon>
        <taxon>Metazoa</taxon>
        <taxon>Chordata</taxon>
        <taxon>Craniata</taxon>
        <taxon>Vertebrata</taxon>
        <taxon>Euteleostomi</taxon>
        <taxon>Amphibia</taxon>
        <taxon>Batrachia</taxon>
        <taxon>Anura</taxon>
        <taxon>Neobatrachia</taxon>
        <taxon>Hyloidea</taxon>
        <taxon>Dendrobatidae</taxon>
        <taxon>Dendrobatinae</taxon>
        <taxon>Ranitomeya</taxon>
    </lineage>
</organism>
<feature type="compositionally biased region" description="Basic residues" evidence="8">
    <location>
        <begin position="211"/>
        <end position="222"/>
    </location>
</feature>
<dbReference type="InterPro" id="IPR002402">
    <property type="entry name" value="Cyt_P450_E_grp-II"/>
</dbReference>
<dbReference type="EMBL" id="CAUEEQ010002647">
    <property type="protein sequence ID" value="CAJ0923272.1"/>
    <property type="molecule type" value="Genomic_DNA"/>
</dbReference>
<evidence type="ECO:0000256" key="6">
    <source>
        <dbReference type="ARBA" id="ARBA00023004"/>
    </source>
</evidence>
<reference evidence="9" key="1">
    <citation type="submission" date="2023-07" db="EMBL/GenBank/DDBJ databases">
        <authorList>
            <person name="Stuckert A."/>
        </authorList>
    </citation>
    <scope>NUCLEOTIDE SEQUENCE</scope>
</reference>
<dbReference type="PANTHER" id="PTHR24293:SF1">
    <property type="entry name" value="CHOLESTEROL 24-HYDROXYLASE"/>
    <property type="match status" value="1"/>
</dbReference>
<dbReference type="PANTHER" id="PTHR24293">
    <property type="entry name" value="CYTOCHROME P450 FAMILY 46 SUBFAMILY A"/>
    <property type="match status" value="1"/>
</dbReference>
<evidence type="ECO:0000256" key="7">
    <source>
        <dbReference type="ARBA" id="ARBA00023033"/>
    </source>
</evidence>
<evidence type="ECO:0000256" key="3">
    <source>
        <dbReference type="ARBA" id="ARBA00022617"/>
    </source>
</evidence>
<dbReference type="PRINTS" id="PR00464">
    <property type="entry name" value="EP450II"/>
</dbReference>
<dbReference type="InterPro" id="IPR001128">
    <property type="entry name" value="Cyt_P450"/>
</dbReference>
<comment type="similarity">
    <text evidence="2">Belongs to the cytochrome P450 family.</text>
</comment>
<evidence type="ECO:0000313" key="9">
    <source>
        <dbReference type="EMBL" id="CAJ0923272.1"/>
    </source>
</evidence>
<feature type="region of interest" description="Disordered" evidence="8">
    <location>
        <begin position="195"/>
        <end position="233"/>
    </location>
</feature>
<evidence type="ECO:0000256" key="2">
    <source>
        <dbReference type="ARBA" id="ARBA00010617"/>
    </source>
</evidence>
<keyword evidence="10" id="KW-1185">Reference proteome</keyword>
<dbReference type="InterPro" id="IPR036396">
    <property type="entry name" value="Cyt_P450_sf"/>
</dbReference>
<gene>
    <name evidence="9" type="ORF">RIMI_LOCUS1964689</name>
</gene>
<keyword evidence="3" id="KW-0349">Heme</keyword>
<protein>
    <submittedName>
        <fullName evidence="9">Uncharacterized protein</fullName>
    </submittedName>
</protein>
<proteinExistence type="inferred from homology"/>
<accession>A0ABN9KTT5</accession>
<comment type="cofactor">
    <cofactor evidence="1">
        <name>heme</name>
        <dbReference type="ChEBI" id="CHEBI:30413"/>
    </cofactor>
</comment>